<evidence type="ECO:0000256" key="1">
    <source>
        <dbReference type="ARBA" id="ARBA00022723"/>
    </source>
</evidence>
<keyword evidence="5" id="KW-1185">Reference proteome</keyword>
<gene>
    <name evidence="4" type="ORF">MSL71_19520</name>
</gene>
<dbReference type="PANTHER" id="PTHR11845">
    <property type="entry name" value="5'-DEOXYNUCLEOTIDASE HDDC2"/>
    <property type="match status" value="1"/>
</dbReference>
<sequence>MERIADFLFEAGMLKRIPRSGYHFLGGGKESIAEHSFMITTIAFALSRMDEAVDAGKLLAMCLLHDLPEARTGDLNYVQKKYCSADEARAVADQARGLPFGGEYADLVAEFNAAETREAKLAKDADQLAFVLDLRQLMDTGHTGADKWLAVVLERLETDAGRRLAEAIVSRAWDDWWLTGYTE</sequence>
<dbReference type="SUPFAM" id="SSF109604">
    <property type="entry name" value="HD-domain/PDEase-like"/>
    <property type="match status" value="1"/>
</dbReference>
<keyword evidence="1" id="KW-0479">Metal-binding</keyword>
<dbReference type="EMBL" id="CAADHO010000003">
    <property type="protein sequence ID" value="VFQ44307.1"/>
    <property type="molecule type" value="Genomic_DNA"/>
</dbReference>
<dbReference type="Proteomes" id="UP000507962">
    <property type="component" value="Unassembled WGS sequence"/>
</dbReference>
<keyword evidence="2" id="KW-0378">Hydrolase</keyword>
<reference evidence="4 5" key="1">
    <citation type="submission" date="2019-03" db="EMBL/GenBank/DDBJ databases">
        <authorList>
            <person name="Nijsse B."/>
        </authorList>
    </citation>
    <scope>NUCLEOTIDE SEQUENCE [LARGE SCALE GENOMIC DNA]</scope>
    <source>
        <strain evidence="4">Desulfoluna butyratoxydans MSL71</strain>
    </source>
</reference>
<evidence type="ECO:0000259" key="3">
    <source>
        <dbReference type="Pfam" id="PF13023"/>
    </source>
</evidence>
<evidence type="ECO:0000313" key="5">
    <source>
        <dbReference type="Proteomes" id="UP000507962"/>
    </source>
</evidence>
<accession>A0A4U8YL83</accession>
<dbReference type="RefSeq" id="WP_180139556.1">
    <property type="nucleotide sequence ID" value="NZ_CAADHO010000003.1"/>
</dbReference>
<dbReference type="InterPro" id="IPR006674">
    <property type="entry name" value="HD_domain"/>
</dbReference>
<dbReference type="AlphaFoldDB" id="A0A4U8YL83"/>
<dbReference type="Pfam" id="PF13023">
    <property type="entry name" value="HD_3"/>
    <property type="match status" value="1"/>
</dbReference>
<dbReference type="GO" id="GO:0046872">
    <property type="term" value="F:metal ion binding"/>
    <property type="evidence" value="ECO:0007669"/>
    <property type="project" value="UniProtKB-KW"/>
</dbReference>
<dbReference type="PANTHER" id="PTHR11845:SF13">
    <property type="entry name" value="5'-DEOXYNUCLEOTIDASE HDDC2"/>
    <property type="match status" value="1"/>
</dbReference>
<evidence type="ECO:0000313" key="4">
    <source>
        <dbReference type="EMBL" id="VFQ44307.1"/>
    </source>
</evidence>
<dbReference type="GO" id="GO:0005737">
    <property type="term" value="C:cytoplasm"/>
    <property type="evidence" value="ECO:0007669"/>
    <property type="project" value="TreeGrafter"/>
</dbReference>
<dbReference type="Gene3D" id="1.10.3210.10">
    <property type="entry name" value="Hypothetical protein af1432"/>
    <property type="match status" value="1"/>
</dbReference>
<evidence type="ECO:0000256" key="2">
    <source>
        <dbReference type="ARBA" id="ARBA00022801"/>
    </source>
</evidence>
<protein>
    <submittedName>
        <fullName evidence="4">Hd domain</fullName>
    </submittedName>
</protein>
<name>A0A4U8YL83_9BACT</name>
<dbReference type="GO" id="GO:0002953">
    <property type="term" value="F:5'-deoxynucleotidase activity"/>
    <property type="evidence" value="ECO:0007669"/>
    <property type="project" value="InterPro"/>
</dbReference>
<feature type="domain" description="HD" evidence="3">
    <location>
        <begin position="12"/>
        <end position="135"/>
    </location>
</feature>
<organism evidence="4 5">
    <name type="scientific">Desulfoluna butyratoxydans</name>
    <dbReference type="NCBI Taxonomy" id="231438"/>
    <lineage>
        <taxon>Bacteria</taxon>
        <taxon>Pseudomonadati</taxon>
        <taxon>Thermodesulfobacteriota</taxon>
        <taxon>Desulfobacteria</taxon>
        <taxon>Desulfobacterales</taxon>
        <taxon>Desulfolunaceae</taxon>
        <taxon>Desulfoluna</taxon>
    </lineage>
</organism>
<proteinExistence type="predicted"/>
<dbReference type="InterPro" id="IPR039356">
    <property type="entry name" value="YfbR/HDDC2"/>
</dbReference>